<gene>
    <name evidence="2" type="ORF">CGOC_LOCUS1570</name>
</gene>
<feature type="compositionally biased region" description="Basic and acidic residues" evidence="1">
    <location>
        <begin position="129"/>
        <end position="156"/>
    </location>
</feature>
<feature type="compositionally biased region" description="Basic and acidic residues" evidence="1">
    <location>
        <begin position="94"/>
        <end position="114"/>
    </location>
</feature>
<dbReference type="EMBL" id="UYRV01003003">
    <property type="protein sequence ID" value="VDK49656.1"/>
    <property type="molecule type" value="Genomic_DNA"/>
</dbReference>
<feature type="compositionally biased region" description="Polar residues" evidence="1">
    <location>
        <begin position="22"/>
        <end position="35"/>
    </location>
</feature>
<evidence type="ECO:0000256" key="1">
    <source>
        <dbReference type="SAM" id="MobiDB-lite"/>
    </source>
</evidence>
<name>A0A3P6QDZ2_CYLGO</name>
<accession>A0A3P6QDZ2</accession>
<keyword evidence="3" id="KW-1185">Reference proteome</keyword>
<feature type="compositionally biased region" description="Polar residues" evidence="1">
    <location>
        <begin position="59"/>
        <end position="68"/>
    </location>
</feature>
<dbReference type="AlphaFoldDB" id="A0A3P6QDZ2"/>
<organism evidence="2 3">
    <name type="scientific">Cylicostephanus goldi</name>
    <name type="common">Nematode worm</name>
    <dbReference type="NCBI Taxonomy" id="71465"/>
    <lineage>
        <taxon>Eukaryota</taxon>
        <taxon>Metazoa</taxon>
        <taxon>Ecdysozoa</taxon>
        <taxon>Nematoda</taxon>
        <taxon>Chromadorea</taxon>
        <taxon>Rhabditida</taxon>
        <taxon>Rhabditina</taxon>
        <taxon>Rhabditomorpha</taxon>
        <taxon>Strongyloidea</taxon>
        <taxon>Strongylidae</taxon>
        <taxon>Cylicostephanus</taxon>
    </lineage>
</organism>
<feature type="compositionally biased region" description="Basic residues" evidence="1">
    <location>
        <begin position="171"/>
        <end position="186"/>
    </location>
</feature>
<evidence type="ECO:0000313" key="2">
    <source>
        <dbReference type="EMBL" id="VDK49656.1"/>
    </source>
</evidence>
<dbReference type="Proteomes" id="UP000271889">
    <property type="component" value="Unassembled WGS sequence"/>
</dbReference>
<reference evidence="2 3" key="1">
    <citation type="submission" date="2018-11" db="EMBL/GenBank/DDBJ databases">
        <authorList>
            <consortium name="Pathogen Informatics"/>
        </authorList>
    </citation>
    <scope>NUCLEOTIDE SEQUENCE [LARGE SCALE GENOMIC DNA]</scope>
</reference>
<sequence>METADASALAENANGVERTADKTVNSSPSMVSNVERNNESVDGSLESQPTSIRKDPVATPTSEETQLSRPRRQAKVSVVARRAPPKRQPNRATPKKDDKKEIVELHSRDSKSDRSGILVAEQPSTSNEAQERAKIRRSVSKEREEATAKDAGEKSYENSTPIPVEVELKRPSRAKRAIPRKSRGRR</sequence>
<evidence type="ECO:0000313" key="3">
    <source>
        <dbReference type="Proteomes" id="UP000271889"/>
    </source>
</evidence>
<protein>
    <submittedName>
        <fullName evidence="2">Uncharacterized protein</fullName>
    </submittedName>
</protein>
<feature type="region of interest" description="Disordered" evidence="1">
    <location>
        <begin position="1"/>
        <end position="186"/>
    </location>
</feature>
<proteinExistence type="predicted"/>